<accession>A0A023EYV3</accession>
<feature type="domain" description="Reverse transcriptase" evidence="1">
    <location>
        <begin position="216"/>
        <end position="470"/>
    </location>
</feature>
<dbReference type="InterPro" id="IPR000477">
    <property type="entry name" value="RT_dom"/>
</dbReference>
<dbReference type="PROSITE" id="PS50878">
    <property type="entry name" value="RT_POL"/>
    <property type="match status" value="1"/>
</dbReference>
<dbReference type="PANTHER" id="PTHR33332">
    <property type="entry name" value="REVERSE TRANSCRIPTASE DOMAIN-CONTAINING PROTEIN"/>
    <property type="match status" value="1"/>
</dbReference>
<keyword evidence="2" id="KW-0695">RNA-directed DNA polymerase</keyword>
<dbReference type="SUPFAM" id="SSF56672">
    <property type="entry name" value="DNA/RNA polymerases"/>
    <property type="match status" value="1"/>
</dbReference>
<dbReference type="EMBL" id="GBBI01004350">
    <property type="protein sequence ID" value="JAC14362.1"/>
    <property type="molecule type" value="mRNA"/>
</dbReference>
<dbReference type="Pfam" id="PF00078">
    <property type="entry name" value="RVT_1"/>
    <property type="match status" value="1"/>
</dbReference>
<dbReference type="InterPro" id="IPR043502">
    <property type="entry name" value="DNA/RNA_pol_sf"/>
</dbReference>
<evidence type="ECO:0000259" key="1">
    <source>
        <dbReference type="PROSITE" id="PS50878"/>
    </source>
</evidence>
<proteinExistence type="evidence at transcript level"/>
<protein>
    <submittedName>
        <fullName evidence="2">Putative rna-directed dna polymerase from transposon x-element reverse transcriptase</fullName>
    </submittedName>
</protein>
<sequence>MNWEELLCTNDFNQDFEIFVNSLKYCYECSFSPVRVQENRYKKPKNWYTEELRQQKIFLEVLYDKMKRENTKKMIELYKKSKTKYKENIKKTKKCSNSAYLSQAENKNKAAWKIIKGNWKPDPPVTAVNTEKLNTYFVELPGNLVNSPKGVSSRTRMPSFASTNSFQMNEVSQEVILNIVKRLKGKKSTDHFGLSNYIIKKILHYIITPLTVLINTAIREGRFPEVLKIVRVRPILKKGGPNDASNYRPIGMVPILSKILETVVAKQLSEYLEQKGLISEEQYGYREGYNTVDAVSSIVEEIIYAFEKKEKCVATFCDLSKAFDMVSHDILLEKLERYGIQGKSNRFFNEYLRGRRQYVCHNGNNSAIKQINRGVPQGSVLGPLLFLIFINEVGGQVPCKVILYADDTTLVTRSNETKLALNIAQDNLKQLKTCIAENELILNEEKTFTKEFMIKRQEKSTSTNFLGIILDSGISWKNHISELNSKLSKVIYLLRSLKDELRAETLRTAYFGLFHSKLSYGIVLWGGAPDAVTTFRLIVYF</sequence>
<evidence type="ECO:0000313" key="2">
    <source>
        <dbReference type="EMBL" id="JAC14362.1"/>
    </source>
</evidence>
<organism evidence="2">
    <name type="scientific">Triatoma infestans</name>
    <name type="common">Assassin bug</name>
    <dbReference type="NCBI Taxonomy" id="30076"/>
    <lineage>
        <taxon>Eukaryota</taxon>
        <taxon>Metazoa</taxon>
        <taxon>Ecdysozoa</taxon>
        <taxon>Arthropoda</taxon>
        <taxon>Hexapoda</taxon>
        <taxon>Insecta</taxon>
        <taxon>Pterygota</taxon>
        <taxon>Neoptera</taxon>
        <taxon>Paraneoptera</taxon>
        <taxon>Hemiptera</taxon>
        <taxon>Heteroptera</taxon>
        <taxon>Panheteroptera</taxon>
        <taxon>Cimicomorpha</taxon>
        <taxon>Reduviidae</taxon>
        <taxon>Triatominae</taxon>
        <taxon>Triatoma</taxon>
    </lineage>
</organism>
<dbReference type="GO" id="GO:0003964">
    <property type="term" value="F:RNA-directed DNA polymerase activity"/>
    <property type="evidence" value="ECO:0007669"/>
    <property type="project" value="UniProtKB-KW"/>
</dbReference>
<dbReference type="CDD" id="cd01650">
    <property type="entry name" value="RT_nLTR_like"/>
    <property type="match status" value="1"/>
</dbReference>
<reference evidence="2" key="1">
    <citation type="journal article" date="2014" name="PLoS Negl. Trop. Dis.">
        <title>An updated insight into the Sialotranscriptome of Triatoma infestans: developmental stage and geographic variations.</title>
        <authorList>
            <person name="Schwarz A."/>
            <person name="Medrano-Mercado N."/>
            <person name="Schaub G.A."/>
            <person name="Struchiner C.J."/>
            <person name="Bargues M.D."/>
            <person name="Levy M.Z."/>
            <person name="Ribeiro J.M."/>
        </authorList>
    </citation>
    <scope>NUCLEOTIDE SEQUENCE</scope>
    <source>
        <strain evidence="2">Chile</strain>
        <tissue evidence="2">Salivary glands</tissue>
    </source>
</reference>
<keyword evidence="2" id="KW-0808">Transferase</keyword>
<keyword evidence="2" id="KW-0548">Nucleotidyltransferase</keyword>
<dbReference type="AlphaFoldDB" id="A0A023EYV3"/>
<name>A0A023EYV3_TRIIF</name>